<evidence type="ECO:0000313" key="1">
    <source>
        <dbReference type="EMBL" id="SCU87636.1"/>
    </source>
</evidence>
<dbReference type="EMBL" id="LT598482">
    <property type="protein sequence ID" value="SCU87636.1"/>
    <property type="molecule type" value="Genomic_DNA"/>
</dbReference>
<dbReference type="PANTHER" id="PTHR28037:SF1">
    <property type="entry name" value="ALCOHOL O-ACETYLTRANSFERASE 1-RELATED"/>
    <property type="match status" value="1"/>
</dbReference>
<reference evidence="2" key="1">
    <citation type="submission" date="2016-03" db="EMBL/GenBank/DDBJ databases">
        <authorList>
            <person name="Devillers Hugo."/>
        </authorList>
    </citation>
    <scope>NUCLEOTIDE SEQUENCE [LARGE SCALE GENOMIC DNA]</scope>
</reference>
<organism evidence="1 2">
    <name type="scientific">Lachancea meyersii CBS 8951</name>
    <dbReference type="NCBI Taxonomy" id="1266667"/>
    <lineage>
        <taxon>Eukaryota</taxon>
        <taxon>Fungi</taxon>
        <taxon>Dikarya</taxon>
        <taxon>Ascomycota</taxon>
        <taxon>Saccharomycotina</taxon>
        <taxon>Saccharomycetes</taxon>
        <taxon>Saccharomycetales</taxon>
        <taxon>Saccharomycetaceae</taxon>
        <taxon>Lachancea</taxon>
    </lineage>
</organism>
<evidence type="ECO:0000313" key="2">
    <source>
        <dbReference type="Proteomes" id="UP000191144"/>
    </source>
</evidence>
<accession>A0A1G4JCL9</accession>
<dbReference type="InterPro" id="IPR010828">
    <property type="entry name" value="Atf2/Sli1-like"/>
</dbReference>
<sequence length="516" mass="58991">MNEKLDLLQIMQERGHARELGHLENYFALCQRQDLYTNFSMYCELTDACTREELASAIRAVCLENPILLHTVIPRNENNHTLEYYASEEHISKPIVNHEYMQLLEKVELSDIIMNEQPEYASVVEEILEIFAAGHNKYTSDIFDIVSTIRVPYGDCGRPNWRILVLSDGSKKSFSKFLFISNHCSSDANSAANFFKDISSWLNKPGPHPASANLIFDYAADHERIGKLPIPIDERVDYKPPLSYLARLMGVNFVRKYLGYRSNGCVVSRITKPDEGNRVHSYFLNFTPDQVEQIRDKIKMRDPDCTMSPFLQTCWLVSMYKFGKVFSGSIWEWFIDMVVPMHTSQLLPEDSEIRNMYRYGSNIGGSRYNYLISSLNIGDDKEAFWSLVKYYNGVFRRGKCNNDYLYPLGALMLDVVRQKSNVDKLVVDDLVGLPREGVVLSNIGIVKQGPEIEKFKVHDLVFSQTLGSLRHSFTLSACTTTGSGMNLVMCGAHGTVKTKEDWVSLCELFKHEVLAY</sequence>
<dbReference type="GO" id="GO:0008080">
    <property type="term" value="F:N-acetyltransferase activity"/>
    <property type="evidence" value="ECO:0007669"/>
    <property type="project" value="TreeGrafter"/>
</dbReference>
<name>A0A1G4JCL9_9SACH</name>
<dbReference type="OrthoDB" id="3979966at2759"/>
<keyword evidence="2" id="KW-1185">Reference proteome</keyword>
<dbReference type="AlphaFoldDB" id="A0A1G4JCL9"/>
<dbReference type="Pfam" id="PF07247">
    <property type="entry name" value="AATase"/>
    <property type="match status" value="1"/>
</dbReference>
<proteinExistence type="predicted"/>
<dbReference type="InterPro" id="IPR052058">
    <property type="entry name" value="Alcohol_O-acetyltransferase"/>
</dbReference>
<protein>
    <submittedName>
        <fullName evidence="1">LAME_0D10880g1_1</fullName>
    </submittedName>
</protein>
<dbReference type="Proteomes" id="UP000191144">
    <property type="component" value="Chromosome D"/>
</dbReference>
<dbReference type="PANTHER" id="PTHR28037">
    <property type="entry name" value="ALCOHOL O-ACETYLTRANSFERASE 1-RELATED"/>
    <property type="match status" value="1"/>
</dbReference>
<gene>
    <name evidence="1" type="ORF">LAME_0D10880G</name>
</gene>